<accession>A0A9X0MJH0</accession>
<reference evidence="1 2" key="1">
    <citation type="submission" date="2015-12" db="EMBL/GenBank/DDBJ databases">
        <title>Bacillus cereus Group isolate.</title>
        <authorList>
            <person name="Kovac J."/>
        </authorList>
    </citation>
    <scope>NUCLEOTIDE SEQUENCE [LARGE SCALE GENOMIC DNA]</scope>
    <source>
        <strain evidence="1 2">FSL K6-0073</strain>
    </source>
</reference>
<evidence type="ECO:0000313" key="1">
    <source>
        <dbReference type="EMBL" id="KXY50998.1"/>
    </source>
</evidence>
<dbReference type="EMBL" id="LOMO01000001">
    <property type="protein sequence ID" value="KXY50998.1"/>
    <property type="molecule type" value="Genomic_DNA"/>
</dbReference>
<evidence type="ECO:0000313" key="2">
    <source>
        <dbReference type="Proteomes" id="UP000075476"/>
    </source>
</evidence>
<organism evidence="1 2">
    <name type="scientific">Bacillus cereus</name>
    <dbReference type="NCBI Taxonomy" id="1396"/>
    <lineage>
        <taxon>Bacteria</taxon>
        <taxon>Bacillati</taxon>
        <taxon>Bacillota</taxon>
        <taxon>Bacilli</taxon>
        <taxon>Bacillales</taxon>
        <taxon>Bacillaceae</taxon>
        <taxon>Bacillus</taxon>
        <taxon>Bacillus cereus group</taxon>
    </lineage>
</organism>
<dbReference type="AlphaFoldDB" id="A0A9X0MJH0"/>
<proteinExistence type="predicted"/>
<name>A0A9X0MJH0_BACCE</name>
<dbReference type="RefSeq" id="WP_061662338.1">
    <property type="nucleotide sequence ID" value="NZ_LOMO01000001.1"/>
</dbReference>
<dbReference type="Proteomes" id="UP000075476">
    <property type="component" value="Unassembled WGS sequence"/>
</dbReference>
<protein>
    <submittedName>
        <fullName evidence="1">Uncharacterized protein</fullName>
    </submittedName>
</protein>
<sequence>MLSVQEYQSVMRGSNYKEHLDSADSFWFGKPDKVDETDFFGSHKWVFRYYEINIGVMHKTDEFFKPSECGPGKFLHDLLTENDQYYIYKRFENGVLRITRKKYLS</sequence>
<comment type="caution">
    <text evidence="1">The sequence shown here is derived from an EMBL/GenBank/DDBJ whole genome shotgun (WGS) entry which is preliminary data.</text>
</comment>
<gene>
    <name evidence="1" type="ORF">AT268_31130</name>
</gene>